<reference evidence="1 2" key="1">
    <citation type="submission" date="2016-08" db="EMBL/GenBank/DDBJ databases">
        <authorList>
            <consortium name="Lentinula edodes genome sequencing consortium"/>
            <person name="Sakamoto Y."/>
            <person name="Nakade K."/>
            <person name="Sato S."/>
            <person name="Yoshida Y."/>
            <person name="Miyazaki K."/>
            <person name="Natsume S."/>
            <person name="Konno N."/>
        </authorList>
    </citation>
    <scope>NUCLEOTIDE SEQUENCE [LARGE SCALE GENOMIC DNA]</scope>
    <source>
        <strain evidence="1 2">NBRC 111202</strain>
    </source>
</reference>
<keyword evidence="2" id="KW-1185">Reference proteome</keyword>
<dbReference type="AlphaFoldDB" id="A0A1Q3EAS4"/>
<proteinExistence type="predicted"/>
<evidence type="ECO:0000313" key="2">
    <source>
        <dbReference type="Proteomes" id="UP000188533"/>
    </source>
</evidence>
<evidence type="ECO:0000313" key="1">
    <source>
        <dbReference type="EMBL" id="GAW04300.1"/>
    </source>
</evidence>
<name>A0A1Q3EAS4_LENED</name>
<accession>A0A1Q3EAS4</accession>
<dbReference type="EMBL" id="BDGU01000184">
    <property type="protein sequence ID" value="GAW04300.1"/>
    <property type="molecule type" value="Genomic_DNA"/>
</dbReference>
<organism evidence="1 2">
    <name type="scientific">Lentinula edodes</name>
    <name type="common">Shiitake mushroom</name>
    <name type="synonym">Lentinus edodes</name>
    <dbReference type="NCBI Taxonomy" id="5353"/>
    <lineage>
        <taxon>Eukaryota</taxon>
        <taxon>Fungi</taxon>
        <taxon>Dikarya</taxon>
        <taxon>Basidiomycota</taxon>
        <taxon>Agaricomycotina</taxon>
        <taxon>Agaricomycetes</taxon>
        <taxon>Agaricomycetidae</taxon>
        <taxon>Agaricales</taxon>
        <taxon>Marasmiineae</taxon>
        <taxon>Omphalotaceae</taxon>
        <taxon>Lentinula</taxon>
    </lineage>
</organism>
<protein>
    <submittedName>
        <fullName evidence="1">Uncharacterized protein</fullName>
    </submittedName>
</protein>
<gene>
    <name evidence="1" type="ORF">LENED_006081</name>
</gene>
<reference evidence="1 2" key="2">
    <citation type="submission" date="2017-02" db="EMBL/GenBank/DDBJ databases">
        <title>A genome survey and senescence transcriptome analysis in Lentinula edodes.</title>
        <authorList>
            <person name="Sakamoto Y."/>
            <person name="Nakade K."/>
            <person name="Sato S."/>
            <person name="Yoshida Y."/>
            <person name="Miyazaki K."/>
            <person name="Natsume S."/>
            <person name="Konno N."/>
        </authorList>
    </citation>
    <scope>NUCLEOTIDE SEQUENCE [LARGE SCALE GENOMIC DNA]</scope>
    <source>
        <strain evidence="1 2">NBRC 111202</strain>
    </source>
</reference>
<dbReference type="Proteomes" id="UP000188533">
    <property type="component" value="Unassembled WGS sequence"/>
</dbReference>
<sequence length="72" mass="7603">MHVSTHPKPMSLITLFGPQYTERLRHIGSISKRPSGKAVNSSASGQAMGTVVMMMSNSTCEGSSGPEHSPDS</sequence>
<comment type="caution">
    <text evidence="1">The sequence shown here is derived from an EMBL/GenBank/DDBJ whole genome shotgun (WGS) entry which is preliminary data.</text>
</comment>